<accession>A0A920BPI1</accession>
<keyword evidence="6" id="KW-1185">Reference proteome</keyword>
<feature type="domain" description="Aminotransferase class V" evidence="4">
    <location>
        <begin position="18"/>
        <end position="118"/>
    </location>
</feature>
<dbReference type="SUPFAM" id="SSF53383">
    <property type="entry name" value="PLP-dependent transferases"/>
    <property type="match status" value="1"/>
</dbReference>
<dbReference type="InterPro" id="IPR000192">
    <property type="entry name" value="Aminotrans_V_dom"/>
</dbReference>
<dbReference type="AlphaFoldDB" id="A0A920BPI1"/>
<organism evidence="5 6">
    <name type="scientific">Paractinoplanes toevensis</name>
    <dbReference type="NCBI Taxonomy" id="571911"/>
    <lineage>
        <taxon>Bacteria</taxon>
        <taxon>Bacillati</taxon>
        <taxon>Actinomycetota</taxon>
        <taxon>Actinomycetes</taxon>
        <taxon>Micromonosporales</taxon>
        <taxon>Micromonosporaceae</taxon>
        <taxon>Paractinoplanes</taxon>
    </lineage>
</organism>
<name>A0A920BPI1_9ACTN</name>
<reference evidence="5 6" key="1">
    <citation type="submission" date="2021-03" db="EMBL/GenBank/DDBJ databases">
        <title>Whole genome shotgun sequence of Actinoplanes toevensis NBRC 105298.</title>
        <authorList>
            <person name="Komaki H."/>
            <person name="Tamura T."/>
        </authorList>
    </citation>
    <scope>NUCLEOTIDE SEQUENCE [LARGE SCALE GENOMIC DNA]</scope>
    <source>
        <strain evidence="5 6">NBRC 105298</strain>
    </source>
</reference>
<dbReference type="InterPro" id="IPR015422">
    <property type="entry name" value="PyrdxlP-dep_Trfase_small"/>
</dbReference>
<dbReference type="Pfam" id="PF00266">
    <property type="entry name" value="Aminotran_5"/>
    <property type="match status" value="2"/>
</dbReference>
<dbReference type="PANTHER" id="PTHR43586:SF8">
    <property type="entry name" value="CYSTEINE DESULFURASE 1, CHLOROPLASTIC"/>
    <property type="match status" value="1"/>
</dbReference>
<evidence type="ECO:0000256" key="2">
    <source>
        <dbReference type="ARBA" id="ARBA00022898"/>
    </source>
</evidence>
<evidence type="ECO:0000313" key="5">
    <source>
        <dbReference type="EMBL" id="GIM96792.1"/>
    </source>
</evidence>
<dbReference type="PANTHER" id="PTHR43586">
    <property type="entry name" value="CYSTEINE DESULFURASE"/>
    <property type="match status" value="1"/>
</dbReference>
<feature type="compositionally biased region" description="Low complexity" evidence="3">
    <location>
        <begin position="188"/>
        <end position="200"/>
    </location>
</feature>
<dbReference type="InterPro" id="IPR015424">
    <property type="entry name" value="PyrdxlP-dep_Trfase"/>
</dbReference>
<dbReference type="Gene3D" id="3.90.1150.10">
    <property type="entry name" value="Aspartate Aminotransferase, domain 1"/>
    <property type="match status" value="2"/>
</dbReference>
<feature type="region of interest" description="Disordered" evidence="3">
    <location>
        <begin position="144"/>
        <end position="200"/>
    </location>
</feature>
<sequence>MSLAVQTADLDVIGAGFVHLDYAATAPCVRAAAEAVNALLPSYGSVHRGTGPRSQTSTLEYERARDVIADFLGCRPGDQVVFTRNTTDALNLLARALPPGTTTVVFDGEHHANLLPWPNQLRLPAPATPEEAVAAVDRALTDLRSGSGSLHPSGAGFGGARRGADPSGAGFSGARRGADPSGAGFGGARRSASPSGGRQSGPVLLAVTGASNVTGEVWPVRALAAVAHAHGARIVVDAAQLAPHEAIDLREIDADYVALSGHKLYAPFGAGVLAGRADWLDAAPPYLAGGGASAAVGDEVGDVRWQTGPARHEGGTPNLLGAVSLAAVCAALAATDRTALHDREQQLLAQLRDGLRYVKGASEVTIFGPWRARVGIVSIALPGRDPSGVATRLADEFGIGVRAGLFCAHPLVRRLTGATGNNGCEGGLLRASFGLGTTPADIDALLAALHAILR</sequence>
<proteinExistence type="predicted"/>
<evidence type="ECO:0000256" key="1">
    <source>
        <dbReference type="ARBA" id="ARBA00001933"/>
    </source>
</evidence>
<dbReference type="Proteomes" id="UP000677082">
    <property type="component" value="Unassembled WGS sequence"/>
</dbReference>
<gene>
    <name evidence="5" type="ORF">Ato02nite_085850</name>
</gene>
<comment type="caution">
    <text evidence="5">The sequence shown here is derived from an EMBL/GenBank/DDBJ whole genome shotgun (WGS) entry which is preliminary data.</text>
</comment>
<dbReference type="RefSeq" id="WP_246608059.1">
    <property type="nucleotide sequence ID" value="NZ_BOQN01000128.1"/>
</dbReference>
<keyword evidence="2" id="KW-0663">Pyridoxal phosphate</keyword>
<feature type="domain" description="Aminotransferase class V" evidence="4">
    <location>
        <begin position="202"/>
        <end position="445"/>
    </location>
</feature>
<comment type="cofactor">
    <cofactor evidence="1">
        <name>pyridoxal 5'-phosphate</name>
        <dbReference type="ChEBI" id="CHEBI:597326"/>
    </cofactor>
</comment>
<evidence type="ECO:0000313" key="6">
    <source>
        <dbReference type="Proteomes" id="UP000677082"/>
    </source>
</evidence>
<protein>
    <recommendedName>
        <fullName evidence="4">Aminotransferase class V domain-containing protein</fullName>
    </recommendedName>
</protein>
<dbReference type="Gene3D" id="3.40.640.10">
    <property type="entry name" value="Type I PLP-dependent aspartate aminotransferase-like (Major domain)"/>
    <property type="match status" value="2"/>
</dbReference>
<evidence type="ECO:0000256" key="3">
    <source>
        <dbReference type="SAM" id="MobiDB-lite"/>
    </source>
</evidence>
<dbReference type="EMBL" id="BOQN01000128">
    <property type="protein sequence ID" value="GIM96792.1"/>
    <property type="molecule type" value="Genomic_DNA"/>
</dbReference>
<dbReference type="InterPro" id="IPR015421">
    <property type="entry name" value="PyrdxlP-dep_Trfase_major"/>
</dbReference>
<evidence type="ECO:0000259" key="4">
    <source>
        <dbReference type="Pfam" id="PF00266"/>
    </source>
</evidence>